<name>A0A7S3D517_9EUKA</name>
<evidence type="ECO:0000313" key="1">
    <source>
        <dbReference type="EMBL" id="CAE0246818.1"/>
    </source>
</evidence>
<reference evidence="1" key="1">
    <citation type="submission" date="2021-01" db="EMBL/GenBank/DDBJ databases">
        <authorList>
            <person name="Corre E."/>
            <person name="Pelletier E."/>
            <person name="Niang G."/>
            <person name="Scheremetjew M."/>
            <person name="Finn R."/>
            <person name="Kale V."/>
            <person name="Holt S."/>
            <person name="Cochrane G."/>
            <person name="Meng A."/>
            <person name="Brown T."/>
            <person name="Cohen L."/>
        </authorList>
    </citation>
    <scope>NUCLEOTIDE SEQUENCE</scope>
    <source>
        <strain evidence="1">NIES-2562</strain>
    </source>
</reference>
<protein>
    <submittedName>
        <fullName evidence="1">Uncharacterized protein</fullName>
    </submittedName>
</protein>
<gene>
    <name evidence="1" type="ORF">PBIL07802_LOCUS9008</name>
</gene>
<dbReference type="EMBL" id="HBIB01013925">
    <property type="protein sequence ID" value="CAE0246818.1"/>
    <property type="molecule type" value="Transcribed_RNA"/>
</dbReference>
<organism evidence="1">
    <name type="scientific">Palpitomonas bilix</name>
    <dbReference type="NCBI Taxonomy" id="652834"/>
    <lineage>
        <taxon>Eukaryota</taxon>
        <taxon>Eukaryota incertae sedis</taxon>
    </lineage>
</organism>
<accession>A0A7S3D517</accession>
<proteinExistence type="predicted"/>
<sequence>MEKARKWLKEHYREVAPGRKKSDFDKQYRMYEMLIVDDPIFKTDGEGKYFVLLSDYVRYQLSIQRHGEKKRVIGLHDVSSEWREVDLHDIYYDSPLRTSMAKLREKKDVNDMPFTAYGFRYLPIYPSPDGVGISMTDRAKQIQPLSKLTAKNDAGYCSARLTHCVEEGTYVFEAMMDGEG</sequence>
<dbReference type="AlphaFoldDB" id="A0A7S3D517"/>